<reference evidence="2 3" key="1">
    <citation type="submission" date="2017-05" db="EMBL/GenBank/DDBJ databases">
        <authorList>
            <person name="Song R."/>
            <person name="Chenine A.L."/>
            <person name="Ruprecht R.M."/>
        </authorList>
    </citation>
    <scope>NUCLEOTIDE SEQUENCE [LARGE SCALE GENOMIC DNA]</scope>
    <source>
        <strain evidence="2 3">CECT 8899</strain>
    </source>
</reference>
<gene>
    <name evidence="2" type="ORF">LOM8899_03678</name>
</gene>
<dbReference type="Proteomes" id="UP000201613">
    <property type="component" value="Unassembled WGS sequence"/>
</dbReference>
<evidence type="ECO:0000256" key="1">
    <source>
        <dbReference type="SAM" id="SignalP"/>
    </source>
</evidence>
<sequence length="232" mass="23047">MSRVLGLSLGFGSIALVAGCTSGAGLAGDPGAIAVAQDLNPVLSVLSDDTIKDLTQDQVPSGFANYGGGVLILGEVLGPLDAPQTTGVSGSLNATVTFDDAQTDVTIGDLSYFQLTSEASQDQTLSQIDGSDVTLVSPVQGGFSGSGDVQLVPDDDEVPTFDLNGSMTGTNLAGDVFNVSGPVTVTAAIGAEPSGDTVFVLLGGSELDSPHTATINGAPSDPFLALIGVGTE</sequence>
<keyword evidence="3" id="KW-1185">Reference proteome</keyword>
<accession>A0A238LIN8</accession>
<protein>
    <recommendedName>
        <fullName evidence="4">DUF4382 domain-containing protein</fullName>
    </recommendedName>
</protein>
<evidence type="ECO:0000313" key="2">
    <source>
        <dbReference type="EMBL" id="SMY09511.1"/>
    </source>
</evidence>
<dbReference type="AlphaFoldDB" id="A0A238LIN8"/>
<feature type="signal peptide" evidence="1">
    <location>
        <begin position="1"/>
        <end position="27"/>
    </location>
</feature>
<proteinExistence type="predicted"/>
<dbReference type="RefSeq" id="WP_093993697.1">
    <property type="nucleotide sequence ID" value="NZ_FXZK01000010.1"/>
</dbReference>
<name>A0A238LIN8_9RHOB</name>
<dbReference type="EMBL" id="FXZK01000010">
    <property type="protein sequence ID" value="SMY09511.1"/>
    <property type="molecule type" value="Genomic_DNA"/>
</dbReference>
<evidence type="ECO:0008006" key="4">
    <source>
        <dbReference type="Google" id="ProtNLM"/>
    </source>
</evidence>
<keyword evidence="1" id="KW-0732">Signal</keyword>
<organism evidence="2 3">
    <name type="scientific">Flavimaricola marinus</name>
    <dbReference type="NCBI Taxonomy" id="1819565"/>
    <lineage>
        <taxon>Bacteria</taxon>
        <taxon>Pseudomonadati</taxon>
        <taxon>Pseudomonadota</taxon>
        <taxon>Alphaproteobacteria</taxon>
        <taxon>Rhodobacterales</taxon>
        <taxon>Paracoccaceae</taxon>
        <taxon>Flavimaricola</taxon>
    </lineage>
</organism>
<dbReference type="PROSITE" id="PS51257">
    <property type="entry name" value="PROKAR_LIPOPROTEIN"/>
    <property type="match status" value="1"/>
</dbReference>
<feature type="chain" id="PRO_5013280363" description="DUF4382 domain-containing protein" evidence="1">
    <location>
        <begin position="28"/>
        <end position="232"/>
    </location>
</feature>
<evidence type="ECO:0000313" key="3">
    <source>
        <dbReference type="Proteomes" id="UP000201613"/>
    </source>
</evidence>